<accession>A1ZHC9</accession>
<sequence length="100" mass="11301">MEKIECQTIQYLLDDKSTEAISVAFEYLGAMSEAKALVTQITNQLASCWDNIPLLKQVLQDLQTLGKGEAIIHARAHYFENLGVAKKYVEEVAEYFQPHP</sequence>
<dbReference type="RefSeq" id="WP_002695404.1">
    <property type="nucleotide sequence ID" value="NZ_AAWS01000007.1"/>
</dbReference>
<comment type="caution">
    <text evidence="1">The sequence shown here is derived from an EMBL/GenBank/DDBJ whole genome shotgun (WGS) entry which is preliminary data.</text>
</comment>
<dbReference type="EMBL" id="AAWS01000007">
    <property type="protein sequence ID" value="EAY30398.1"/>
    <property type="molecule type" value="Genomic_DNA"/>
</dbReference>
<protein>
    <submittedName>
        <fullName evidence="1">Uncharacterized protein</fullName>
    </submittedName>
</protein>
<dbReference type="Proteomes" id="UP000004095">
    <property type="component" value="Unassembled WGS sequence"/>
</dbReference>
<keyword evidence="2" id="KW-1185">Reference proteome</keyword>
<name>A1ZHC9_MICM2</name>
<evidence type="ECO:0000313" key="2">
    <source>
        <dbReference type="Proteomes" id="UP000004095"/>
    </source>
</evidence>
<gene>
    <name evidence="1" type="ORF">M23134_08227</name>
</gene>
<organism evidence="1 2">
    <name type="scientific">Microscilla marina ATCC 23134</name>
    <dbReference type="NCBI Taxonomy" id="313606"/>
    <lineage>
        <taxon>Bacteria</taxon>
        <taxon>Pseudomonadati</taxon>
        <taxon>Bacteroidota</taxon>
        <taxon>Cytophagia</taxon>
        <taxon>Cytophagales</taxon>
        <taxon>Microscillaceae</taxon>
        <taxon>Microscilla</taxon>
    </lineage>
</organism>
<dbReference type="AlphaFoldDB" id="A1ZHC9"/>
<evidence type="ECO:0000313" key="1">
    <source>
        <dbReference type="EMBL" id="EAY30398.1"/>
    </source>
</evidence>
<reference evidence="1 2" key="1">
    <citation type="submission" date="2007-01" db="EMBL/GenBank/DDBJ databases">
        <authorList>
            <person name="Haygood M."/>
            <person name="Podell S."/>
            <person name="Anderson C."/>
            <person name="Hopkinson B."/>
            <person name="Roe K."/>
            <person name="Barbeau K."/>
            <person name="Gaasterland T."/>
            <person name="Ferriera S."/>
            <person name="Johnson J."/>
            <person name="Kravitz S."/>
            <person name="Beeson K."/>
            <person name="Sutton G."/>
            <person name="Rogers Y.-H."/>
            <person name="Friedman R."/>
            <person name="Frazier M."/>
            <person name="Venter J.C."/>
        </authorList>
    </citation>
    <scope>NUCLEOTIDE SEQUENCE [LARGE SCALE GENOMIC DNA]</scope>
    <source>
        <strain evidence="1 2">ATCC 23134</strain>
    </source>
</reference>
<proteinExistence type="predicted"/>